<dbReference type="RefSeq" id="WP_264774472.1">
    <property type="nucleotide sequence ID" value="NZ_AP026560.1"/>
</dbReference>
<sequence length="77" mass="8472">MGVTLYPVDSSMMSHVGYDEATQTLTILFQSGKRYEDSGVEKAVFDGLRGASSPGSSFNDLIADCHPYRQIRTRGRP</sequence>
<dbReference type="EMBL" id="AP026560">
    <property type="protein sequence ID" value="BDP41740.1"/>
    <property type="molecule type" value="Genomic_DNA"/>
</dbReference>
<dbReference type="InterPro" id="IPR025309">
    <property type="entry name" value="KTSC_dom"/>
</dbReference>
<organism evidence="2 3">
    <name type="scientific">Deinococcus aetherius</name>
    <dbReference type="NCBI Taxonomy" id="200252"/>
    <lineage>
        <taxon>Bacteria</taxon>
        <taxon>Thermotogati</taxon>
        <taxon>Deinococcota</taxon>
        <taxon>Deinococci</taxon>
        <taxon>Deinococcales</taxon>
        <taxon>Deinococcaceae</taxon>
        <taxon>Deinococcus</taxon>
    </lineage>
</organism>
<evidence type="ECO:0000313" key="2">
    <source>
        <dbReference type="EMBL" id="BDP41740.1"/>
    </source>
</evidence>
<evidence type="ECO:0000313" key="3">
    <source>
        <dbReference type="Proteomes" id="UP001064971"/>
    </source>
</evidence>
<proteinExistence type="predicted"/>
<accession>A0ABN6RED7</accession>
<protein>
    <recommendedName>
        <fullName evidence="1">KTSC domain-containing protein</fullName>
    </recommendedName>
</protein>
<evidence type="ECO:0000259" key="1">
    <source>
        <dbReference type="Pfam" id="PF13619"/>
    </source>
</evidence>
<name>A0ABN6RED7_9DEIO</name>
<feature type="domain" description="KTSC" evidence="1">
    <location>
        <begin position="9"/>
        <end position="63"/>
    </location>
</feature>
<dbReference type="Proteomes" id="UP001064971">
    <property type="component" value="Chromosome"/>
</dbReference>
<gene>
    <name evidence="2" type="ORF">DAETH_17090</name>
</gene>
<dbReference type="Pfam" id="PF13619">
    <property type="entry name" value="KTSC"/>
    <property type="match status" value="1"/>
</dbReference>
<reference evidence="2" key="1">
    <citation type="submission" date="2022-07" db="EMBL/GenBank/DDBJ databases">
        <title>Complete Genome Sequence of the Radioresistant Bacterium Deinococcus aetherius ST0316, Isolated from the Air Dust collected in Lower Stratosphere above Japan.</title>
        <authorList>
            <person name="Satoh K."/>
            <person name="Hagiwara K."/>
            <person name="Katsumata K."/>
            <person name="Kubo A."/>
            <person name="Yokobori S."/>
            <person name="Yamagishi A."/>
            <person name="Oono Y."/>
            <person name="Narumi I."/>
        </authorList>
    </citation>
    <scope>NUCLEOTIDE SEQUENCE</scope>
    <source>
        <strain evidence="2">ST0316</strain>
    </source>
</reference>
<keyword evidence="3" id="KW-1185">Reference proteome</keyword>